<dbReference type="SMART" id="SM00857">
    <property type="entry name" value="Resolvase"/>
    <property type="match status" value="1"/>
</dbReference>
<comment type="caution">
    <text evidence="2">The sequence shown here is derived from an EMBL/GenBank/DDBJ whole genome shotgun (WGS) entry which is preliminary data.</text>
</comment>
<sequence>MGFQDPVMSVRWQRDVAEDVVAGHGVIVAEFVDVGFSRRLSWEQRPEAAELLVEARTVGRRFDAVVVGEYERAFFGDQFDQVMAELFECGVRLWLPELGGPVDPGDPVVQALMRLLGAQSRREVLRTRVRVLAAMEAQVREQGRFQGGRPPYGYQVVDGGAHPNRVHARWGRRIRRLDRDPATAPWVEWMFARRLSGHSLASIARALNEQGVPCPSGVDPQRNRHRSGQGWALLTVAAILGNPRYTGRQVWNRQRTDRDPTGQAGVRRRVQRWNDRDDWVISKAIVHPPLVDERTFVAVQRIRAMRPTRDGETRTYLLAGLLRCRVCGRRMDCHWVHERAGYRCRHGHSSTRSRPARHPKNLYLREDRLLERLPEVIASVQHMISDPPESPPPQPEALTAFLRLHDLAISCDHSQLTVVADTHALNVPLGPSRQLTLPMEITDPTARRTNAVG</sequence>
<proteinExistence type="predicted"/>
<dbReference type="InterPro" id="IPR025827">
    <property type="entry name" value="Zn_ribbon_recom_dom"/>
</dbReference>
<name>A0A918GEU5_9PSEU</name>
<dbReference type="Proteomes" id="UP000660680">
    <property type="component" value="Unassembled WGS sequence"/>
</dbReference>
<organism evidence="2 3">
    <name type="scientific">Actinokineospora fastidiosa</name>
    <dbReference type="NCBI Taxonomy" id="1816"/>
    <lineage>
        <taxon>Bacteria</taxon>
        <taxon>Bacillati</taxon>
        <taxon>Actinomycetota</taxon>
        <taxon>Actinomycetes</taxon>
        <taxon>Pseudonocardiales</taxon>
        <taxon>Pseudonocardiaceae</taxon>
        <taxon>Actinokineospora</taxon>
    </lineage>
</organism>
<dbReference type="InterPro" id="IPR006119">
    <property type="entry name" value="Resolv_N"/>
</dbReference>
<gene>
    <name evidence="2" type="ORF">GCM10010171_22770</name>
</gene>
<feature type="domain" description="Recombinase" evidence="1">
    <location>
        <begin position="151"/>
        <end position="310"/>
    </location>
</feature>
<accession>A0A918GEU5</accession>
<dbReference type="EMBL" id="BMRB01000002">
    <property type="protein sequence ID" value="GGS29023.1"/>
    <property type="molecule type" value="Genomic_DNA"/>
</dbReference>
<evidence type="ECO:0000313" key="3">
    <source>
        <dbReference type="Proteomes" id="UP000660680"/>
    </source>
</evidence>
<dbReference type="GO" id="GO:0003677">
    <property type="term" value="F:DNA binding"/>
    <property type="evidence" value="ECO:0007669"/>
    <property type="project" value="InterPro"/>
</dbReference>
<dbReference type="PANTHER" id="PTHR30461:SF23">
    <property type="entry name" value="DNA RECOMBINASE-RELATED"/>
    <property type="match status" value="1"/>
</dbReference>
<dbReference type="Gene3D" id="3.90.1750.20">
    <property type="entry name" value="Putative Large Serine Recombinase, Chain B, Domain 2"/>
    <property type="match status" value="1"/>
</dbReference>
<evidence type="ECO:0000313" key="2">
    <source>
        <dbReference type="EMBL" id="GGS29023.1"/>
    </source>
</evidence>
<keyword evidence="3" id="KW-1185">Reference proteome</keyword>
<dbReference type="PANTHER" id="PTHR30461">
    <property type="entry name" value="DNA-INVERTASE FROM LAMBDOID PROPHAGE"/>
    <property type="match status" value="1"/>
</dbReference>
<dbReference type="InterPro" id="IPR038109">
    <property type="entry name" value="DNA_bind_recomb_sf"/>
</dbReference>
<dbReference type="InterPro" id="IPR011109">
    <property type="entry name" value="DNA_bind_recombinase_dom"/>
</dbReference>
<dbReference type="SUPFAM" id="SSF53041">
    <property type="entry name" value="Resolvase-like"/>
    <property type="match status" value="1"/>
</dbReference>
<dbReference type="AlphaFoldDB" id="A0A918GEU5"/>
<dbReference type="InterPro" id="IPR036162">
    <property type="entry name" value="Resolvase-like_N_sf"/>
</dbReference>
<dbReference type="InterPro" id="IPR050639">
    <property type="entry name" value="SSR_resolvase"/>
</dbReference>
<dbReference type="GO" id="GO:0000150">
    <property type="term" value="F:DNA strand exchange activity"/>
    <property type="evidence" value="ECO:0007669"/>
    <property type="project" value="InterPro"/>
</dbReference>
<dbReference type="Pfam" id="PF07508">
    <property type="entry name" value="Recombinase"/>
    <property type="match status" value="1"/>
</dbReference>
<reference evidence="2" key="1">
    <citation type="journal article" date="2014" name="Int. J. Syst. Evol. Microbiol.">
        <title>Complete genome sequence of Corynebacterium casei LMG S-19264T (=DSM 44701T), isolated from a smear-ripened cheese.</title>
        <authorList>
            <consortium name="US DOE Joint Genome Institute (JGI-PGF)"/>
            <person name="Walter F."/>
            <person name="Albersmeier A."/>
            <person name="Kalinowski J."/>
            <person name="Ruckert C."/>
        </authorList>
    </citation>
    <scope>NUCLEOTIDE SEQUENCE</scope>
    <source>
        <strain evidence="2">JCM 3276</strain>
    </source>
</reference>
<dbReference type="Pfam" id="PF13408">
    <property type="entry name" value="Zn_ribbon_recom"/>
    <property type="match status" value="1"/>
</dbReference>
<evidence type="ECO:0000259" key="1">
    <source>
        <dbReference type="PROSITE" id="PS51737"/>
    </source>
</evidence>
<reference evidence="2" key="2">
    <citation type="submission" date="2020-09" db="EMBL/GenBank/DDBJ databases">
        <authorList>
            <person name="Sun Q."/>
            <person name="Ohkuma M."/>
        </authorList>
    </citation>
    <scope>NUCLEOTIDE SEQUENCE</scope>
    <source>
        <strain evidence="2">JCM 3276</strain>
    </source>
</reference>
<protein>
    <recommendedName>
        <fullName evidence="1">Recombinase domain-containing protein</fullName>
    </recommendedName>
</protein>
<dbReference type="PROSITE" id="PS51737">
    <property type="entry name" value="RECOMBINASE_DNA_BIND"/>
    <property type="match status" value="1"/>
</dbReference>